<evidence type="ECO:0000313" key="1">
    <source>
        <dbReference type="EMBL" id="SEG53898.1"/>
    </source>
</evidence>
<proteinExistence type="predicted"/>
<dbReference type="InterPro" id="IPR021848">
    <property type="entry name" value="HODM_asu-like"/>
</dbReference>
<protein>
    <recommendedName>
        <fullName evidence="3">DUF3445 domain-containing protein</fullName>
    </recommendedName>
</protein>
<dbReference type="Pfam" id="PF11927">
    <property type="entry name" value="HODM_asu-like"/>
    <property type="match status" value="1"/>
</dbReference>
<evidence type="ECO:0000313" key="2">
    <source>
        <dbReference type="Proteomes" id="UP000236723"/>
    </source>
</evidence>
<accession>A0A1H6AZA1</accession>
<keyword evidence="2" id="KW-1185">Reference proteome</keyword>
<evidence type="ECO:0008006" key="3">
    <source>
        <dbReference type="Google" id="ProtNLM"/>
    </source>
</evidence>
<dbReference type="OrthoDB" id="5242510at2"/>
<reference evidence="2" key="1">
    <citation type="submission" date="2016-10" db="EMBL/GenBank/DDBJ databases">
        <authorList>
            <person name="Varghese N."/>
            <person name="Submissions S."/>
        </authorList>
    </citation>
    <scope>NUCLEOTIDE SEQUENCE [LARGE SCALE GENOMIC DNA]</scope>
    <source>
        <strain evidence="2">DSM 43163</strain>
    </source>
</reference>
<dbReference type="AlphaFoldDB" id="A0A1H6AZA1"/>
<name>A0A1H6AZA1_9ACTN</name>
<dbReference type="Proteomes" id="UP000236723">
    <property type="component" value="Unassembled WGS sequence"/>
</dbReference>
<sequence>MTVGRRLGTSTETYPEWGADRRLLDVDDPALGDRLHLRVEVQHLLRLAPSGAILFLIRTYLLSLTDLARVPEWRRRFAAVLAGLPEDLVDYKGLSHYRDAAVRWLRA</sequence>
<dbReference type="EMBL" id="FNVO01000006">
    <property type="protein sequence ID" value="SEG53898.1"/>
    <property type="molecule type" value="Genomic_DNA"/>
</dbReference>
<organism evidence="1 2">
    <name type="scientific">Thermomonospora echinospora</name>
    <dbReference type="NCBI Taxonomy" id="1992"/>
    <lineage>
        <taxon>Bacteria</taxon>
        <taxon>Bacillati</taxon>
        <taxon>Actinomycetota</taxon>
        <taxon>Actinomycetes</taxon>
        <taxon>Streptosporangiales</taxon>
        <taxon>Thermomonosporaceae</taxon>
        <taxon>Thermomonospora</taxon>
    </lineage>
</organism>
<gene>
    <name evidence="1" type="ORF">SAMN04489712_106124</name>
</gene>